<organism evidence="1 2">
    <name type="scientific">Anaeromyxobacter diazotrophicus</name>
    <dbReference type="NCBI Taxonomy" id="2590199"/>
    <lineage>
        <taxon>Bacteria</taxon>
        <taxon>Pseudomonadati</taxon>
        <taxon>Myxococcota</taxon>
        <taxon>Myxococcia</taxon>
        <taxon>Myxococcales</taxon>
        <taxon>Cystobacterineae</taxon>
        <taxon>Anaeromyxobacteraceae</taxon>
        <taxon>Anaeromyxobacter</taxon>
    </lineage>
</organism>
<comment type="caution">
    <text evidence="1">The sequence shown here is derived from an EMBL/GenBank/DDBJ whole genome shotgun (WGS) entry which is preliminary data.</text>
</comment>
<sequence>MEELVKYAKAILALQLQRPVVPANGEAGTAVKPEVLLAGLGFTHKEIGDLLGKSPNAVNMVVKKARKKGSKT</sequence>
<name>A0A7I9VR19_9BACT</name>
<dbReference type="RefSeq" id="WP_176066936.1">
    <property type="nucleotide sequence ID" value="NZ_BJTG01000007.1"/>
</dbReference>
<evidence type="ECO:0000313" key="1">
    <source>
        <dbReference type="EMBL" id="GEJ58417.1"/>
    </source>
</evidence>
<gene>
    <name evidence="1" type="ORF">AMYX_31580</name>
</gene>
<proteinExistence type="predicted"/>
<protein>
    <submittedName>
        <fullName evidence="1">Uncharacterized protein</fullName>
    </submittedName>
</protein>
<keyword evidence="2" id="KW-1185">Reference proteome</keyword>
<dbReference type="EMBL" id="BJTG01000007">
    <property type="protein sequence ID" value="GEJ58417.1"/>
    <property type="molecule type" value="Genomic_DNA"/>
</dbReference>
<evidence type="ECO:0000313" key="2">
    <source>
        <dbReference type="Proteomes" id="UP000503640"/>
    </source>
</evidence>
<accession>A0A7I9VR19</accession>
<reference evidence="2" key="1">
    <citation type="journal article" date="2020" name="Appl. Environ. Microbiol.">
        <title>Diazotrophic Anaeromyxobacter Isolates from Soils.</title>
        <authorList>
            <person name="Masuda Y."/>
            <person name="Yamanaka H."/>
            <person name="Xu Z.X."/>
            <person name="Shiratori Y."/>
            <person name="Aono T."/>
            <person name="Amachi S."/>
            <person name="Senoo K."/>
            <person name="Itoh H."/>
        </authorList>
    </citation>
    <scope>NUCLEOTIDE SEQUENCE [LARGE SCALE GENOMIC DNA]</scope>
    <source>
        <strain evidence="2">R267</strain>
    </source>
</reference>
<dbReference type="AlphaFoldDB" id="A0A7I9VR19"/>
<dbReference type="Proteomes" id="UP000503640">
    <property type="component" value="Unassembled WGS sequence"/>
</dbReference>